<feature type="transmembrane region" description="Helical" evidence="1">
    <location>
        <begin position="108"/>
        <end position="127"/>
    </location>
</feature>
<comment type="caution">
    <text evidence="2">The sequence shown here is derived from an EMBL/GenBank/DDBJ whole genome shotgun (WGS) entry which is preliminary data.</text>
</comment>
<feature type="transmembrane region" description="Helical" evidence="1">
    <location>
        <begin position="521"/>
        <end position="541"/>
    </location>
</feature>
<evidence type="ECO:0000313" key="2">
    <source>
        <dbReference type="EMBL" id="PTM76737.1"/>
    </source>
</evidence>
<dbReference type="EMBL" id="PZZW01000007">
    <property type="protein sequence ID" value="PTM76737.1"/>
    <property type="molecule type" value="Genomic_DNA"/>
</dbReference>
<sequence>MSSVVALLVGAAVVVLFSYDRFNRASYETGRQLERLVDLLTPEKLRARRIILRAYFFYALAMLAIYFFLCAYAELLPQLGATGLPAPETASPLPGSDGAAGALGIDPATSLTIALIMVGLAPSFPVLQRFEIWIRLIGHSLAGIPTRIVEWADELSRHTLELEPERDNTLMIPRNDWERMRRYERAARDHVPEPDDFRSDMALILATSSWLFGRRIKLDNPAVRERFDAVETALRRRKDALLLDLDEQALEIERGQPDDAAEEAKGPTVSRAVTWARLAKDADQLAYDICILLALYVEHDVITLTAQPDPPPATGQEEKGEARRLVRQQELARARLNAFLTSGLGDAPLAKGPRSLVLLPWLWTTGLVAIVALCWSIFPGRYEYEMQQGEWASAAFRAFTYLTSALMTYAVPMILALALRDAARFAGRWNNLWTSHWTVSLPQAVILAGLSWLIALACFLGLVLWTAAISKGWAQSQNAAFETLKLSLLYNGPTALRGAVLALMVLLLIDARDATLHPVSILRSFAWAGAGALVMALAGGATRTVSSLAMLGRSGRAGLDAVDLGLICYAMIQSLLIGALVLFCLSEALRQRQQAEQLHRHRILGTHRSRAAWS</sequence>
<feature type="transmembrane region" description="Helical" evidence="1">
    <location>
        <begin position="356"/>
        <end position="378"/>
    </location>
</feature>
<feature type="transmembrane region" description="Helical" evidence="1">
    <location>
        <begin position="54"/>
        <end position="75"/>
    </location>
</feature>
<accession>A0ABX5J4L3</accession>
<protein>
    <recommendedName>
        <fullName evidence="4">Integral membrane protein</fullName>
    </recommendedName>
</protein>
<evidence type="ECO:0000256" key="1">
    <source>
        <dbReference type="SAM" id="Phobius"/>
    </source>
</evidence>
<keyword evidence="1" id="KW-0812">Transmembrane</keyword>
<dbReference type="Proteomes" id="UP000240800">
    <property type="component" value="Unassembled WGS sequence"/>
</dbReference>
<proteinExistence type="predicted"/>
<evidence type="ECO:0008006" key="4">
    <source>
        <dbReference type="Google" id="ProtNLM"/>
    </source>
</evidence>
<feature type="transmembrane region" description="Helical" evidence="1">
    <location>
        <begin position="444"/>
        <end position="468"/>
    </location>
</feature>
<reference evidence="2 3" key="1">
    <citation type="submission" date="2018-04" db="EMBL/GenBank/DDBJ databases">
        <title>Genomic Encyclopedia of Type Strains, Phase III (KMG-III): the genomes of soil and plant-associated and newly described type strains.</title>
        <authorList>
            <person name="Whitman W."/>
        </authorList>
    </citation>
    <scope>NUCLEOTIDE SEQUENCE [LARGE SCALE GENOMIC DNA]</scope>
    <source>
        <strain evidence="2 3">JA192</strain>
    </source>
</reference>
<keyword evidence="3" id="KW-1185">Reference proteome</keyword>
<name>A0ABX5J4L3_9RHOB</name>
<keyword evidence="1" id="KW-1133">Transmembrane helix</keyword>
<dbReference type="RefSeq" id="WP_235836992.1">
    <property type="nucleotide sequence ID" value="NZ_MABH01000160.1"/>
</dbReference>
<keyword evidence="1" id="KW-0472">Membrane</keyword>
<evidence type="ECO:0000313" key="3">
    <source>
        <dbReference type="Proteomes" id="UP000240800"/>
    </source>
</evidence>
<feature type="transmembrane region" description="Helical" evidence="1">
    <location>
        <begin position="488"/>
        <end position="509"/>
    </location>
</feature>
<gene>
    <name evidence="2" type="ORF">C8J29_10713</name>
</gene>
<feature type="transmembrane region" description="Helical" evidence="1">
    <location>
        <begin position="561"/>
        <end position="585"/>
    </location>
</feature>
<organism evidence="2 3">
    <name type="scientific">Cereibacter johrii</name>
    <dbReference type="NCBI Taxonomy" id="445629"/>
    <lineage>
        <taxon>Bacteria</taxon>
        <taxon>Pseudomonadati</taxon>
        <taxon>Pseudomonadota</taxon>
        <taxon>Alphaproteobacteria</taxon>
        <taxon>Rhodobacterales</taxon>
        <taxon>Paracoccaceae</taxon>
        <taxon>Cereibacter</taxon>
    </lineage>
</organism>
<feature type="transmembrane region" description="Helical" evidence="1">
    <location>
        <begin position="398"/>
        <end position="419"/>
    </location>
</feature>
<feature type="transmembrane region" description="Helical" evidence="1">
    <location>
        <begin position="6"/>
        <end position="22"/>
    </location>
</feature>